<evidence type="ECO:0000256" key="4">
    <source>
        <dbReference type="ARBA" id="ARBA00022777"/>
    </source>
</evidence>
<dbReference type="CDD" id="cd14014">
    <property type="entry name" value="STKc_PknB_like"/>
    <property type="match status" value="1"/>
</dbReference>
<dbReference type="GO" id="GO:0004674">
    <property type="term" value="F:protein serine/threonine kinase activity"/>
    <property type="evidence" value="ECO:0007669"/>
    <property type="project" value="UniProtKB-EC"/>
</dbReference>
<dbReference type="SUPFAM" id="SSF56112">
    <property type="entry name" value="Protein kinase-like (PK-like)"/>
    <property type="match status" value="1"/>
</dbReference>
<dbReference type="PROSITE" id="PS50011">
    <property type="entry name" value="PROTEIN_KINASE_DOM"/>
    <property type="match status" value="1"/>
</dbReference>
<dbReference type="InterPro" id="IPR000719">
    <property type="entry name" value="Prot_kinase_dom"/>
</dbReference>
<keyword evidence="4 8" id="KW-0418">Kinase</keyword>
<feature type="transmembrane region" description="Helical" evidence="6">
    <location>
        <begin position="256"/>
        <end position="275"/>
    </location>
</feature>
<dbReference type="PANTHER" id="PTHR43671:SF13">
    <property type="entry name" value="SERINE_THREONINE-PROTEIN KINASE NEK2"/>
    <property type="match status" value="1"/>
</dbReference>
<dbReference type="PANTHER" id="PTHR43671">
    <property type="entry name" value="SERINE/THREONINE-PROTEIN KINASE NEK"/>
    <property type="match status" value="1"/>
</dbReference>
<evidence type="ECO:0000313" key="8">
    <source>
        <dbReference type="EMBL" id="SHE30816.1"/>
    </source>
</evidence>
<sequence>MNDDSFTSGFLKEGIHPNDTVFTDIQGIYTSTSGYNQLFRCHRYGKLHILKALQPMYRKTAFCEQALEKEFNIGYQLEHLHICRTLSWEKASSLGHCILLEYVDGVTLKEFMQQGKLTLPLAIKIITELCSALQYIHSKQIVHRDLKPSNILITYNGNNVKLIDFSLSDCDDYDVLKLPAGTRYYLAPEILQSGTSLDLRADIYSLGVIIGEMATLLKNKHLATVSRKCTHQKRDKRYASATEVINAVGVTHKRRFYMVIAAAMLVGITFLAICFNSDVSSAPPIFYPVYGNQVSSENCRRLIASERLRMLHSADSLLDEKRWQTDSLILVKRLKETLDEEYPLPELRQSVTYQHQWESLQQEAFRQLQQIRFLIQQR</sequence>
<dbReference type="EC" id="2.7.11.1" evidence="1"/>
<dbReference type="AlphaFoldDB" id="A0A1M4SF38"/>
<reference evidence="8 9" key="1">
    <citation type="submission" date="2016-11" db="EMBL/GenBank/DDBJ databases">
        <authorList>
            <person name="Jaros S."/>
            <person name="Januszkiewicz K."/>
            <person name="Wedrychowicz H."/>
        </authorList>
    </citation>
    <scope>NUCLEOTIDE SEQUENCE [LARGE SCALE GENOMIC DNA]</scope>
    <source>
        <strain evidence="8 9">DSM 26883</strain>
    </source>
</reference>
<dbReference type="EMBL" id="FQVD01000001">
    <property type="protein sequence ID" value="SHE30816.1"/>
    <property type="molecule type" value="Genomic_DNA"/>
</dbReference>
<gene>
    <name evidence="8" type="ORF">SAMN05444349_101110</name>
</gene>
<keyword evidence="6" id="KW-1133">Transmembrane helix</keyword>
<dbReference type="SMART" id="SM00220">
    <property type="entry name" value="S_TKc"/>
    <property type="match status" value="1"/>
</dbReference>
<evidence type="ECO:0000256" key="3">
    <source>
        <dbReference type="ARBA" id="ARBA00022741"/>
    </source>
</evidence>
<dbReference type="PROSITE" id="PS00108">
    <property type="entry name" value="PROTEIN_KINASE_ST"/>
    <property type="match status" value="1"/>
</dbReference>
<keyword evidence="9" id="KW-1185">Reference proteome</keyword>
<dbReference type="InterPro" id="IPR050660">
    <property type="entry name" value="NEK_Ser/Thr_kinase"/>
</dbReference>
<keyword evidence="2" id="KW-0808">Transferase</keyword>
<dbReference type="InterPro" id="IPR011009">
    <property type="entry name" value="Kinase-like_dom_sf"/>
</dbReference>
<dbReference type="OrthoDB" id="9813021at2"/>
<proteinExistence type="predicted"/>
<dbReference type="GO" id="GO:0005524">
    <property type="term" value="F:ATP binding"/>
    <property type="evidence" value="ECO:0007669"/>
    <property type="project" value="UniProtKB-KW"/>
</dbReference>
<keyword evidence="6" id="KW-0812">Transmembrane</keyword>
<evidence type="ECO:0000259" key="7">
    <source>
        <dbReference type="PROSITE" id="PS50011"/>
    </source>
</evidence>
<keyword evidence="5" id="KW-0067">ATP-binding</keyword>
<protein>
    <recommendedName>
        <fullName evidence="1">non-specific serine/threonine protein kinase</fullName>
        <ecNumber evidence="1">2.7.11.1</ecNumber>
    </recommendedName>
</protein>
<evidence type="ECO:0000256" key="1">
    <source>
        <dbReference type="ARBA" id="ARBA00012513"/>
    </source>
</evidence>
<feature type="domain" description="Protein kinase" evidence="7">
    <location>
        <begin position="1"/>
        <end position="318"/>
    </location>
</feature>
<dbReference type="Gene3D" id="1.10.510.10">
    <property type="entry name" value="Transferase(Phosphotransferase) domain 1"/>
    <property type="match status" value="1"/>
</dbReference>
<evidence type="ECO:0000256" key="5">
    <source>
        <dbReference type="ARBA" id="ARBA00022840"/>
    </source>
</evidence>
<evidence type="ECO:0000256" key="2">
    <source>
        <dbReference type="ARBA" id="ARBA00022679"/>
    </source>
</evidence>
<dbReference type="InterPro" id="IPR008271">
    <property type="entry name" value="Ser/Thr_kinase_AS"/>
</dbReference>
<dbReference type="Pfam" id="PF00069">
    <property type="entry name" value="Pkinase"/>
    <property type="match status" value="1"/>
</dbReference>
<dbReference type="Proteomes" id="UP000184436">
    <property type="component" value="Unassembled WGS sequence"/>
</dbReference>
<accession>A0A1M4SF38</accession>
<keyword evidence="3" id="KW-0547">Nucleotide-binding</keyword>
<organism evidence="8 9">
    <name type="scientific">Bacteroides faecichinchillae</name>
    <dbReference type="NCBI Taxonomy" id="871325"/>
    <lineage>
        <taxon>Bacteria</taxon>
        <taxon>Pseudomonadati</taxon>
        <taxon>Bacteroidota</taxon>
        <taxon>Bacteroidia</taxon>
        <taxon>Bacteroidales</taxon>
        <taxon>Bacteroidaceae</taxon>
        <taxon>Bacteroides</taxon>
    </lineage>
</organism>
<name>A0A1M4SF38_9BACE</name>
<evidence type="ECO:0000313" key="9">
    <source>
        <dbReference type="Proteomes" id="UP000184436"/>
    </source>
</evidence>
<evidence type="ECO:0000256" key="6">
    <source>
        <dbReference type="SAM" id="Phobius"/>
    </source>
</evidence>
<dbReference type="STRING" id="871325.SAMN05444349_101110"/>
<dbReference type="RefSeq" id="WP_025073503.1">
    <property type="nucleotide sequence ID" value="NZ_FQVD01000001.1"/>
</dbReference>
<keyword evidence="6" id="KW-0472">Membrane</keyword>